<evidence type="ECO:0000256" key="1">
    <source>
        <dbReference type="SAM" id="MobiDB-lite"/>
    </source>
</evidence>
<protein>
    <recommendedName>
        <fullName evidence="5">Secreted protein</fullName>
    </recommendedName>
</protein>
<name>A0ABW4FIC0_9PSEU</name>
<dbReference type="Proteomes" id="UP001597145">
    <property type="component" value="Unassembled WGS sequence"/>
</dbReference>
<proteinExistence type="predicted"/>
<accession>A0ABW4FIC0</accession>
<feature type="chain" id="PRO_5047266129" description="Secreted protein" evidence="2">
    <location>
        <begin position="26"/>
        <end position="117"/>
    </location>
</feature>
<evidence type="ECO:0000313" key="3">
    <source>
        <dbReference type="EMBL" id="MFD1529466.1"/>
    </source>
</evidence>
<feature type="compositionally biased region" description="Basic and acidic residues" evidence="1">
    <location>
        <begin position="28"/>
        <end position="38"/>
    </location>
</feature>
<keyword evidence="2" id="KW-0732">Signal</keyword>
<gene>
    <name evidence="3" type="ORF">ACFSCY_08420</name>
</gene>
<keyword evidence="4" id="KW-1185">Reference proteome</keyword>
<evidence type="ECO:0008006" key="5">
    <source>
        <dbReference type="Google" id="ProtNLM"/>
    </source>
</evidence>
<evidence type="ECO:0000313" key="4">
    <source>
        <dbReference type="Proteomes" id="UP001597145"/>
    </source>
</evidence>
<comment type="caution">
    <text evidence="3">The sequence shown here is derived from an EMBL/GenBank/DDBJ whole genome shotgun (WGS) entry which is preliminary data.</text>
</comment>
<feature type="region of interest" description="Disordered" evidence="1">
    <location>
        <begin position="26"/>
        <end position="48"/>
    </location>
</feature>
<reference evidence="4" key="1">
    <citation type="journal article" date="2019" name="Int. J. Syst. Evol. Microbiol.">
        <title>The Global Catalogue of Microorganisms (GCM) 10K type strain sequencing project: providing services to taxonomists for standard genome sequencing and annotation.</title>
        <authorList>
            <consortium name="The Broad Institute Genomics Platform"/>
            <consortium name="The Broad Institute Genome Sequencing Center for Infectious Disease"/>
            <person name="Wu L."/>
            <person name="Ma J."/>
        </authorList>
    </citation>
    <scope>NUCLEOTIDE SEQUENCE [LARGE SCALE GENOMIC DNA]</scope>
    <source>
        <strain evidence="4">JCM 12165</strain>
    </source>
</reference>
<sequence length="117" mass="11775">MLKKAGIVVAATAASVLAVSPLAFASDKGGHGDNEKRGGSPTQVNYLDQDGTSEQKGLINVGDVNALNNVNVCPGVAASVGLGNLLGLLGSGLIGNEAENEDITCVNDNSVTQVNNR</sequence>
<dbReference type="RefSeq" id="WP_343984312.1">
    <property type="nucleotide sequence ID" value="NZ_BAAAJG010000020.1"/>
</dbReference>
<dbReference type="EMBL" id="JBHUCP010000005">
    <property type="protein sequence ID" value="MFD1529466.1"/>
    <property type="molecule type" value="Genomic_DNA"/>
</dbReference>
<evidence type="ECO:0000256" key="2">
    <source>
        <dbReference type="SAM" id="SignalP"/>
    </source>
</evidence>
<feature type="signal peptide" evidence="2">
    <location>
        <begin position="1"/>
        <end position="25"/>
    </location>
</feature>
<organism evidence="3 4">
    <name type="scientific">Pseudonocardia aurantiaca</name>
    <dbReference type="NCBI Taxonomy" id="75290"/>
    <lineage>
        <taxon>Bacteria</taxon>
        <taxon>Bacillati</taxon>
        <taxon>Actinomycetota</taxon>
        <taxon>Actinomycetes</taxon>
        <taxon>Pseudonocardiales</taxon>
        <taxon>Pseudonocardiaceae</taxon>
        <taxon>Pseudonocardia</taxon>
    </lineage>
</organism>